<gene>
    <name evidence="2" type="ORF">NMU03_05110</name>
</gene>
<keyword evidence="3" id="KW-1185">Reference proteome</keyword>
<dbReference type="EMBL" id="CP101620">
    <property type="protein sequence ID" value="UTY40180.1"/>
    <property type="molecule type" value="Genomic_DNA"/>
</dbReference>
<protein>
    <submittedName>
        <fullName evidence="2">AAA family ATPase</fullName>
    </submittedName>
</protein>
<dbReference type="PANTHER" id="PTHR43566:SF2">
    <property type="entry name" value="DUF4143 DOMAIN-CONTAINING PROTEIN"/>
    <property type="match status" value="1"/>
</dbReference>
<reference evidence="2" key="1">
    <citation type="submission" date="2022-07" db="EMBL/GenBank/DDBJ databases">
        <title>Faecal culturing of patients with breast cancer.</title>
        <authorList>
            <person name="Teng N.M.Y."/>
            <person name="Kiu R."/>
            <person name="Evans R."/>
            <person name="Baker D.J."/>
            <person name="Zenner C."/>
            <person name="Robinson S.D."/>
            <person name="Hall L.J."/>
        </authorList>
    </citation>
    <scope>NUCLEOTIDE SEQUENCE</scope>
    <source>
        <strain evidence="2">LH1062</strain>
    </source>
</reference>
<dbReference type="InterPro" id="IPR041682">
    <property type="entry name" value="AAA_14"/>
</dbReference>
<proteinExistence type="predicted"/>
<accession>A0ABY5I5C7</accession>
<dbReference type="Proteomes" id="UP001060112">
    <property type="component" value="Chromosome"/>
</dbReference>
<evidence type="ECO:0000313" key="3">
    <source>
        <dbReference type="Proteomes" id="UP001060112"/>
    </source>
</evidence>
<evidence type="ECO:0000313" key="2">
    <source>
        <dbReference type="EMBL" id="UTY40180.1"/>
    </source>
</evidence>
<dbReference type="PANTHER" id="PTHR43566">
    <property type="entry name" value="CONSERVED PROTEIN"/>
    <property type="match status" value="1"/>
</dbReference>
<sequence>MEVIESIVNKKRLEGGSANGMFVLTGSQSFSLMRGVTQSLAGRATIFSMNPLSYNEIIGREEQPFVPSFEILQQKINAIPVNDLFQMIVRGIYPELLRNPNIPTQQYYRDYVTTYLDRDISELINLKDKLRFHNFLQHIATLTSQQVNYSQISRNIGGGRCENNQKLDVYP</sequence>
<evidence type="ECO:0000259" key="1">
    <source>
        <dbReference type="Pfam" id="PF13173"/>
    </source>
</evidence>
<feature type="domain" description="AAA" evidence="1">
    <location>
        <begin position="15"/>
        <end position="57"/>
    </location>
</feature>
<name>A0ABY5I5C7_9FIRM</name>
<organism evidence="2 3">
    <name type="scientific">Allocoprobacillus halotolerans</name>
    <dbReference type="NCBI Taxonomy" id="2944914"/>
    <lineage>
        <taxon>Bacteria</taxon>
        <taxon>Bacillati</taxon>
        <taxon>Bacillota</taxon>
        <taxon>Erysipelotrichia</taxon>
        <taxon>Erysipelotrichales</taxon>
        <taxon>Erysipelotrichaceae</taxon>
        <taxon>Allocoprobacillus</taxon>
    </lineage>
</organism>
<dbReference type="Pfam" id="PF13173">
    <property type="entry name" value="AAA_14"/>
    <property type="match status" value="1"/>
</dbReference>